<dbReference type="EMBL" id="PQVF01000018">
    <property type="protein sequence ID" value="POY34829.1"/>
    <property type="molecule type" value="Genomic_DNA"/>
</dbReference>
<dbReference type="InterPro" id="IPR026341">
    <property type="entry name" value="T9SS_type_B"/>
</dbReference>
<protein>
    <recommendedName>
        <fullName evidence="2">Ig-like domain-containing protein</fullName>
    </recommendedName>
</protein>
<name>A0A2S4ZXQ2_9SPHI</name>
<proteinExistence type="predicted"/>
<feature type="signal peptide" evidence="1">
    <location>
        <begin position="1"/>
        <end position="26"/>
    </location>
</feature>
<dbReference type="InterPro" id="IPR044023">
    <property type="entry name" value="Ig_7"/>
</dbReference>
<dbReference type="Pfam" id="PF19081">
    <property type="entry name" value="Ig_7"/>
    <property type="match status" value="1"/>
</dbReference>
<feature type="domain" description="Ig-like" evidence="2">
    <location>
        <begin position="1010"/>
        <end position="1086"/>
    </location>
</feature>
<organism evidence="3 4">
    <name type="scientific">Solitalea longa</name>
    <dbReference type="NCBI Taxonomy" id="2079460"/>
    <lineage>
        <taxon>Bacteria</taxon>
        <taxon>Pseudomonadati</taxon>
        <taxon>Bacteroidota</taxon>
        <taxon>Sphingobacteriia</taxon>
        <taxon>Sphingobacteriales</taxon>
        <taxon>Sphingobacteriaceae</taxon>
        <taxon>Solitalea</taxon>
    </lineage>
</organism>
<comment type="caution">
    <text evidence="3">The sequence shown here is derived from an EMBL/GenBank/DDBJ whole genome shotgun (WGS) entry which is preliminary data.</text>
</comment>
<dbReference type="Pfam" id="PF13585">
    <property type="entry name" value="CHU_C"/>
    <property type="match status" value="1"/>
</dbReference>
<reference evidence="3 4" key="1">
    <citation type="submission" date="2018-01" db="EMBL/GenBank/DDBJ databases">
        <authorList>
            <person name="Gaut B.S."/>
            <person name="Morton B.R."/>
            <person name="Clegg M.T."/>
            <person name="Duvall M.R."/>
        </authorList>
    </citation>
    <scope>NUCLEOTIDE SEQUENCE [LARGE SCALE GENOMIC DNA]</scope>
    <source>
        <strain evidence="3 4">HR-AV</strain>
    </source>
</reference>
<gene>
    <name evidence="3" type="ORF">C3K47_18495</name>
</gene>
<dbReference type="Proteomes" id="UP000236893">
    <property type="component" value="Unassembled WGS sequence"/>
</dbReference>
<evidence type="ECO:0000256" key="1">
    <source>
        <dbReference type="SAM" id="SignalP"/>
    </source>
</evidence>
<dbReference type="NCBIfam" id="TIGR04131">
    <property type="entry name" value="Bac_Flav_CTERM"/>
    <property type="match status" value="1"/>
</dbReference>
<dbReference type="AlphaFoldDB" id="A0A2S4ZXQ2"/>
<evidence type="ECO:0000313" key="4">
    <source>
        <dbReference type="Proteomes" id="UP000236893"/>
    </source>
</evidence>
<evidence type="ECO:0000259" key="2">
    <source>
        <dbReference type="Pfam" id="PF19081"/>
    </source>
</evidence>
<keyword evidence="1" id="KW-0732">Signal</keyword>
<accession>A0A2S4ZXQ2</accession>
<evidence type="ECO:0000313" key="3">
    <source>
        <dbReference type="EMBL" id="POY34829.1"/>
    </source>
</evidence>
<keyword evidence="4" id="KW-1185">Reference proteome</keyword>
<dbReference type="Gene3D" id="2.60.40.740">
    <property type="match status" value="1"/>
</dbReference>
<feature type="chain" id="PRO_5015778644" description="Ig-like domain-containing protein" evidence="1">
    <location>
        <begin position="27"/>
        <end position="1177"/>
    </location>
</feature>
<sequence length="1177" mass="128864">MILPFTLKKLYLAAILTLLSCLSAYADTFIVTSNADAGPGTLREAIEKATANGTEEMDYIHFNLPDVSETGRTIIVEMEFPRLSSNLTIDASTQPGSKFGVSDAKVKLVREPKVYEETFVFRAFHCENIAFYSLFFEYAGNTSSPREVSFTRFTNALSGTNFIDVHFSKNIIIGGPFKGNLMSKASTSISIGGSNTESQGLSDSCRNIKIQSNIIDLTQNGNSYAEEFLTNGISVGDSFDVLIGGELPQERNIIASQVTANPYSYGDVIKGTIQIIGNFIGTDYSGKNKSSTEAYPACISVNSFQPSKTVNVLIKNNVVANGSIGISVFNINGDIIIKGNYVGTDISQSIDLGNLYDGITVSYCNSANIQIGGDNIEDGNIIAFTKYKALNISTLGLGHAKILNNKIYCNGRFYPIYDDLSYELPFIKIETITTNEVKGTATPNAKIDLYYTDKCCRYQPETYFASTVADNQGNWVYNGIIISLGVTGSATFNSSTSEFNTPPLLEKDFSFSAEIDNCNPSPVAIQTLHLSKPMPIKWYNSKGELISTDLNATNLNEGKYTIVTGDPCVQSNTYEIKSNTPANQYYSSENEILPPTCGQKGRIILGFDFIHYDPNICYFYLKNSKGDIIQSTEKYGGFSNVDPGEYSIIITRNNCSIETEKLIVPNEVPSLSINSDHVRIQNTVCGYKQGYIKGLIFENMQQGLLTCEWRNEAGEVVSHGIYLENAPSGKYQLTIQDIRGCTPVKSEVFIIENKGEIKIDYSSVKITNTSCKSATGSIKNISASGVSRYEWLTESGTVVSSQLELDAAPEGRYKLKVYNSTYGCFDETPFFEIIKEKGKTYQVSVFEQHKTTCGRANGSITIKGFVSDIPAAFKWTDAQGNLISQDQNLTNVTSGTYHYYVYSPETCETDLGTFSIESTPPVLISQNSLRVTADFCDFSNGSIKNIKVSGGTPPYAYTWKNDKGETISDKLDLVNVVSGNYTLTVKDDTGCEAFSNTINIAPSSIQLTSPLVNNVTLCSPGTAVFVVRNTENGGTYKVYESPISSAPIAQSANGILTIGKVEHDQTYFVSFSKGSCESERTEVKVSLTSDAVQVSNVFTPNGDGKNEVWEIGNMQQNPSAEISVFNRYGQMVFHSIGYHTPFDGTYKSQKLPSGTYYYVIHLKADCPAVVGPLTIIR</sequence>